<dbReference type="Proteomes" id="UP000502823">
    <property type="component" value="Unassembled WGS sequence"/>
</dbReference>
<dbReference type="OrthoDB" id="10039395at2759"/>
<comment type="subcellular location">
    <subcellularLocation>
        <location evidence="1">Membrane</location>
        <topology evidence="1">Single-pass type I membrane protein</topology>
    </subcellularLocation>
</comment>
<keyword evidence="10" id="KW-1185">Reference proteome</keyword>
<keyword evidence="3" id="KW-1015">Disulfide bond</keyword>
<name>A0A6L2PWI1_COPFO</name>
<dbReference type="PANTHER" id="PTHR11640:SF154">
    <property type="entry name" value="IRREGULAR CHIASM C-ROUGHEST PROTEIN-LIKE PROTEIN"/>
    <property type="match status" value="1"/>
</dbReference>
<dbReference type="Pfam" id="PF08205">
    <property type="entry name" value="C2-set_2"/>
    <property type="match status" value="1"/>
</dbReference>
<dbReference type="InterPro" id="IPR013162">
    <property type="entry name" value="CD80_C2-set"/>
</dbReference>
<keyword evidence="4" id="KW-0325">Glycoprotein</keyword>
<dbReference type="EMBL" id="BLKM01009497">
    <property type="protein sequence ID" value="GFG36889.1"/>
    <property type="molecule type" value="Genomic_DNA"/>
</dbReference>
<protein>
    <recommendedName>
        <fullName evidence="8">Ig-like domain-containing protein</fullName>
    </recommendedName>
</protein>
<dbReference type="FunCoup" id="A0A6L2PWI1">
    <property type="interactions" value="80"/>
</dbReference>
<feature type="domain" description="Ig-like" evidence="8">
    <location>
        <begin position="67"/>
        <end position="170"/>
    </location>
</feature>
<dbReference type="GO" id="GO:0005911">
    <property type="term" value="C:cell-cell junction"/>
    <property type="evidence" value="ECO:0007669"/>
    <property type="project" value="TreeGrafter"/>
</dbReference>
<feature type="domain" description="Ig-like" evidence="8">
    <location>
        <begin position="264"/>
        <end position="353"/>
    </location>
</feature>
<dbReference type="GO" id="GO:0098609">
    <property type="term" value="P:cell-cell adhesion"/>
    <property type="evidence" value="ECO:0007669"/>
    <property type="project" value="TreeGrafter"/>
</dbReference>
<dbReference type="GO" id="GO:0005886">
    <property type="term" value="C:plasma membrane"/>
    <property type="evidence" value="ECO:0007669"/>
    <property type="project" value="TreeGrafter"/>
</dbReference>
<dbReference type="InterPro" id="IPR007110">
    <property type="entry name" value="Ig-like_dom"/>
</dbReference>
<dbReference type="SMART" id="SM00409">
    <property type="entry name" value="IG"/>
    <property type="match status" value="4"/>
</dbReference>
<evidence type="ECO:0000256" key="4">
    <source>
        <dbReference type="ARBA" id="ARBA00023180"/>
    </source>
</evidence>
<dbReference type="GO" id="GO:0050839">
    <property type="term" value="F:cell adhesion molecule binding"/>
    <property type="evidence" value="ECO:0007669"/>
    <property type="project" value="TreeGrafter"/>
</dbReference>
<proteinExistence type="predicted"/>
<dbReference type="InterPro" id="IPR003599">
    <property type="entry name" value="Ig_sub"/>
</dbReference>
<feature type="transmembrane region" description="Helical" evidence="7">
    <location>
        <begin position="474"/>
        <end position="499"/>
    </location>
</feature>
<gene>
    <name evidence="9" type="ORF">Cfor_08695</name>
</gene>
<dbReference type="Pfam" id="PF13927">
    <property type="entry name" value="Ig_3"/>
    <property type="match status" value="2"/>
</dbReference>
<dbReference type="InterPro" id="IPR003598">
    <property type="entry name" value="Ig_sub2"/>
</dbReference>
<evidence type="ECO:0000256" key="7">
    <source>
        <dbReference type="SAM" id="Phobius"/>
    </source>
</evidence>
<evidence type="ECO:0000256" key="6">
    <source>
        <dbReference type="SAM" id="MobiDB-lite"/>
    </source>
</evidence>
<dbReference type="InParanoid" id="A0A6L2PWI1"/>
<keyword evidence="7" id="KW-0812">Transmembrane</keyword>
<dbReference type="Gene3D" id="2.60.40.10">
    <property type="entry name" value="Immunoglobulins"/>
    <property type="match status" value="4"/>
</dbReference>
<keyword evidence="5" id="KW-0393">Immunoglobulin domain</keyword>
<evidence type="ECO:0000256" key="2">
    <source>
        <dbReference type="ARBA" id="ARBA00023136"/>
    </source>
</evidence>
<evidence type="ECO:0000256" key="5">
    <source>
        <dbReference type="ARBA" id="ARBA00023319"/>
    </source>
</evidence>
<feature type="domain" description="Ig-like" evidence="8">
    <location>
        <begin position="177"/>
        <end position="255"/>
    </location>
</feature>
<dbReference type="SMART" id="SM00408">
    <property type="entry name" value="IGc2"/>
    <property type="match status" value="2"/>
</dbReference>
<keyword evidence="2 7" id="KW-0472">Membrane</keyword>
<evidence type="ECO:0000256" key="1">
    <source>
        <dbReference type="ARBA" id="ARBA00004479"/>
    </source>
</evidence>
<feature type="non-terminal residue" evidence="9">
    <location>
        <position position="1"/>
    </location>
</feature>
<evidence type="ECO:0000313" key="10">
    <source>
        <dbReference type="Proteomes" id="UP000502823"/>
    </source>
</evidence>
<comment type="caution">
    <text evidence="9">The sequence shown here is derived from an EMBL/GenBank/DDBJ whole genome shotgun (WGS) entry which is preliminary data.</text>
</comment>
<dbReference type="InterPro" id="IPR036179">
    <property type="entry name" value="Ig-like_dom_sf"/>
</dbReference>
<keyword evidence="7" id="KW-1133">Transmembrane helix</keyword>
<accession>A0A6L2PWI1</accession>
<dbReference type="AlphaFoldDB" id="A0A6L2PWI1"/>
<evidence type="ECO:0000313" key="9">
    <source>
        <dbReference type="EMBL" id="GFG36889.1"/>
    </source>
</evidence>
<dbReference type="InterPro" id="IPR051275">
    <property type="entry name" value="Cell_adhesion_signaling"/>
</dbReference>
<sequence>PVGIYPKKYEWAGSQDVGDCSLWVRAATLEFDDGEWECQVTASDFTTQDALTSLPVRLVVRVAPQRPRVEYNTSQVLPGHNVTAQAGERATVKCVSRYGNPPARLKWLLGEEEITTSMNQSNSTELDNPRTWVATSVLELSFTKQQHGRVLKCVALHESYPTKSQMIEVRLNVRYPPEVRLQGAPTRDMEEGRDNVVLKCVADANPPAKIAWRRAGRNDIVSLEETLQFRPVARRDTGTYTCEAKNAVGASELLSVQIDVKYPPQIIDVGPDRLMTAPLYSQATFSCTAEGNPSPTYQWLQKLPTAEGTVLIRGSDSRLHINNVTYDYKGEYVCKATNVIAGVERLVQSDAISVQVVGAPQVLRHAGGREVVVARGQDALLRLVVCADPRPRRAAWEWGSLKLEAGDDLGRYKAEQLAQASGDTCSLRDGCYEARLHVKEVDPADSRNYYLAVENDRGTDRHAVHLAVREPVPMATLLCLAAGSLLLLLVLVCFTVYAMRREKCCFALRDRQHKTFNVLSEKSDMDSATGRKTPRLENQGLGGGGAIPAEAIYSTSPSRRPHTITGGSPEAMKRRCNNSNNSGRATKTKKDRDSTKDNLYADLQVPTISNNGSTMTMTMMNKVNPSSPSQQHLRSDNYFQQQPHRTTNDYYMSGHFQPNSFERAEI</sequence>
<dbReference type="PANTHER" id="PTHR11640">
    <property type="entry name" value="NEPHRIN"/>
    <property type="match status" value="1"/>
</dbReference>
<dbReference type="InterPro" id="IPR013783">
    <property type="entry name" value="Ig-like_fold"/>
</dbReference>
<evidence type="ECO:0000259" key="8">
    <source>
        <dbReference type="PROSITE" id="PS50835"/>
    </source>
</evidence>
<dbReference type="PROSITE" id="PS50835">
    <property type="entry name" value="IG_LIKE"/>
    <property type="match status" value="3"/>
</dbReference>
<evidence type="ECO:0000256" key="3">
    <source>
        <dbReference type="ARBA" id="ARBA00023157"/>
    </source>
</evidence>
<organism evidence="9 10">
    <name type="scientific">Coptotermes formosanus</name>
    <name type="common">Formosan subterranean termite</name>
    <dbReference type="NCBI Taxonomy" id="36987"/>
    <lineage>
        <taxon>Eukaryota</taxon>
        <taxon>Metazoa</taxon>
        <taxon>Ecdysozoa</taxon>
        <taxon>Arthropoda</taxon>
        <taxon>Hexapoda</taxon>
        <taxon>Insecta</taxon>
        <taxon>Pterygota</taxon>
        <taxon>Neoptera</taxon>
        <taxon>Polyneoptera</taxon>
        <taxon>Dictyoptera</taxon>
        <taxon>Blattodea</taxon>
        <taxon>Blattoidea</taxon>
        <taxon>Termitoidae</taxon>
        <taxon>Rhinotermitidae</taxon>
        <taxon>Coptotermes</taxon>
    </lineage>
</organism>
<feature type="region of interest" description="Disordered" evidence="6">
    <location>
        <begin position="522"/>
        <end position="598"/>
    </location>
</feature>
<reference evidence="10" key="1">
    <citation type="submission" date="2020-01" db="EMBL/GenBank/DDBJ databases">
        <title>Draft genome sequence of the Termite Coptotermes fromosanus.</title>
        <authorList>
            <person name="Itakura S."/>
            <person name="Yosikawa Y."/>
            <person name="Umezawa K."/>
        </authorList>
    </citation>
    <scope>NUCLEOTIDE SEQUENCE [LARGE SCALE GENOMIC DNA]</scope>
</reference>
<dbReference type="SUPFAM" id="SSF48726">
    <property type="entry name" value="Immunoglobulin"/>
    <property type="match status" value="4"/>
</dbReference>
<dbReference type="CDD" id="cd00096">
    <property type="entry name" value="Ig"/>
    <property type="match status" value="2"/>
</dbReference>